<dbReference type="InterPro" id="IPR025595">
    <property type="entry name" value="PterinBD-DUF4346"/>
</dbReference>
<organism evidence="2">
    <name type="scientific">Candidatus Kentrum sp. TC</name>
    <dbReference type="NCBI Taxonomy" id="2126339"/>
    <lineage>
        <taxon>Bacteria</taxon>
        <taxon>Pseudomonadati</taxon>
        <taxon>Pseudomonadota</taxon>
        <taxon>Gammaproteobacteria</taxon>
        <taxon>Candidatus Kentrum</taxon>
    </lineage>
</organism>
<protein>
    <submittedName>
        <fullName evidence="2">Thymidylate synthase</fullName>
    </submittedName>
</protein>
<name>A0A450YKF2_9GAMM</name>
<feature type="domain" description="DUF4346" evidence="1">
    <location>
        <begin position="418"/>
        <end position="488"/>
    </location>
</feature>
<dbReference type="InterPro" id="IPR036926">
    <property type="entry name" value="Thymidate_synth/dCMP_Mease_sf"/>
</dbReference>
<evidence type="ECO:0000259" key="1">
    <source>
        <dbReference type="Pfam" id="PF14251"/>
    </source>
</evidence>
<dbReference type="AlphaFoldDB" id="A0A450YKF2"/>
<dbReference type="Pfam" id="PF14251">
    <property type="entry name" value="PterinBD-DUF4346"/>
    <property type="match status" value="1"/>
</dbReference>
<reference evidence="2" key="1">
    <citation type="submission" date="2019-02" db="EMBL/GenBank/DDBJ databases">
        <authorList>
            <person name="Gruber-Vodicka R. H."/>
            <person name="Seah K. B. B."/>
        </authorList>
    </citation>
    <scope>NUCLEOTIDE SEQUENCE</scope>
    <source>
        <strain evidence="2">BECK_BZ125</strain>
    </source>
</reference>
<proteinExistence type="predicted"/>
<gene>
    <name evidence="2" type="ORF">BECKTC1821E_GA0114239_101623</name>
</gene>
<dbReference type="Gene3D" id="3.30.572.10">
    <property type="entry name" value="Thymidylate synthase/dCMP hydroxymethylase domain"/>
    <property type="match status" value="1"/>
</dbReference>
<dbReference type="SUPFAM" id="SSF55831">
    <property type="entry name" value="Thymidylate synthase/dCMP hydroxymethylase"/>
    <property type="match status" value="1"/>
</dbReference>
<evidence type="ECO:0000313" key="2">
    <source>
        <dbReference type="EMBL" id="VFK42015.1"/>
    </source>
</evidence>
<accession>A0A450YKF2</accession>
<dbReference type="EMBL" id="CAADFT010000016">
    <property type="protein sequence ID" value="VFK42015.1"/>
    <property type="molecule type" value="Genomic_DNA"/>
</dbReference>
<sequence length="490" mass="56058">MDFDPIYYRDRLKIINPGGDVGVSTLWSRVEGAYKMFRESGVDTDPMRSRIGVIANLYGNGLPHMLRNLLWNPQIRHILVLGQDLSGSRQELINFFRFGIEPTVFQDIPAFRIIKTNRIIDGKVTPEDFGGRIHVTSLGILGDHSTREGILAFFDNLPSKKKTTEQRMNVPVPKVEVTRFPAEPRAQTILRDTPIEAWKELIFRLVRFGHPNTLRKGKRYELQNVKVVVERPERESEEALREVGFSLEGFEQYQKRILDPDKPVDLSYSYGNRLRGYFRHEGEFVDSLMISARRLEEDRQSRHAYIALWDNGRDLSEGHECPCLVSLFFRCFEEKLTLTATFRTHNATRAWLENLYGLMAIQAFVSKRIAIPSGPITVFSHSISVSEDSLDIAKAVADAKRTDNIIDPKTGKHEPRYDHNGDFTVTVDQDAGEILVHHTYRGVTLTEYRGRSAMELETMIARDRAVSEIAHALYLGREIARKEAILKAKG</sequence>